<dbReference type="EMBL" id="LSBJ02000002">
    <property type="protein sequence ID" value="OWT43292.1"/>
    <property type="molecule type" value="Genomic_DNA"/>
</dbReference>
<dbReference type="RefSeq" id="XP_022285728.1">
    <property type="nucleotide sequence ID" value="XM_022429245.1"/>
</dbReference>
<reference evidence="2 3" key="1">
    <citation type="journal article" date="2016" name="PLoS Pathog.">
        <title>Biosynthesis of antibiotic leucinostatins in bio-control fungus Purpureocillium lilacinum and their inhibition on phytophthora revealed by genome mining.</title>
        <authorList>
            <person name="Wang G."/>
            <person name="Liu Z."/>
            <person name="Lin R."/>
            <person name="Li E."/>
            <person name="Mao Z."/>
            <person name="Ling J."/>
            <person name="Yang Y."/>
            <person name="Yin W.B."/>
            <person name="Xie B."/>
        </authorList>
    </citation>
    <scope>NUCLEOTIDE SEQUENCE [LARGE SCALE GENOMIC DNA]</scope>
    <source>
        <strain evidence="2">170</strain>
    </source>
</reference>
<comment type="caution">
    <text evidence="2">The sequence shown here is derived from an EMBL/GenBank/DDBJ whole genome shotgun (WGS) entry which is preliminary data.</text>
</comment>
<gene>
    <name evidence="2" type="ORF">VFPPC_17545</name>
</gene>
<dbReference type="Proteomes" id="UP000078397">
    <property type="component" value="Unassembled WGS sequence"/>
</dbReference>
<name>A0A219ARP5_METCM</name>
<feature type="region of interest" description="Disordered" evidence="1">
    <location>
        <begin position="74"/>
        <end position="130"/>
    </location>
</feature>
<dbReference type="AlphaFoldDB" id="A0A219ARP5"/>
<protein>
    <submittedName>
        <fullName evidence="2">Uncharacterized protein</fullName>
    </submittedName>
</protein>
<evidence type="ECO:0000313" key="2">
    <source>
        <dbReference type="EMBL" id="OWT43292.1"/>
    </source>
</evidence>
<sequence>MVPGGLVSTEWTEDSCSFFVFDQELRHLLGKRAYTTDGDVEYAPADWHGEGAYPDTHVNFYLFYFHLDAYHHPPPQNEPVTTNYNPDTRPSTRPRPPRPSSPPPRTDNPSHSHTDMTCTTGPSLHHTASHPNLRFQRPFETSALAHLPIALVPDGAGRRTVFVAVARIAP</sequence>
<evidence type="ECO:0000313" key="3">
    <source>
        <dbReference type="Proteomes" id="UP000078397"/>
    </source>
</evidence>
<feature type="compositionally biased region" description="Pro residues" evidence="1">
    <location>
        <begin position="93"/>
        <end position="106"/>
    </location>
</feature>
<accession>A0A219ARP5</accession>
<keyword evidence="3" id="KW-1185">Reference proteome</keyword>
<organism evidence="2 3">
    <name type="scientific">Pochonia chlamydosporia 170</name>
    <dbReference type="NCBI Taxonomy" id="1380566"/>
    <lineage>
        <taxon>Eukaryota</taxon>
        <taxon>Fungi</taxon>
        <taxon>Dikarya</taxon>
        <taxon>Ascomycota</taxon>
        <taxon>Pezizomycotina</taxon>
        <taxon>Sordariomycetes</taxon>
        <taxon>Hypocreomycetidae</taxon>
        <taxon>Hypocreales</taxon>
        <taxon>Clavicipitaceae</taxon>
        <taxon>Pochonia</taxon>
    </lineage>
</organism>
<dbReference type="GeneID" id="33936496"/>
<dbReference type="KEGG" id="pchm:VFPPC_17545"/>
<proteinExistence type="predicted"/>
<evidence type="ECO:0000256" key="1">
    <source>
        <dbReference type="SAM" id="MobiDB-lite"/>
    </source>
</evidence>